<comment type="similarity">
    <text evidence="2 9">Belongs to the NAPRTase family.</text>
</comment>
<dbReference type="InterPro" id="IPR006405">
    <property type="entry name" value="Nic_PRibTrfase_pncB"/>
</dbReference>
<evidence type="ECO:0000256" key="8">
    <source>
        <dbReference type="ARBA" id="ARBA00048668"/>
    </source>
</evidence>
<dbReference type="PANTHER" id="PTHR11098:SF1">
    <property type="entry name" value="NICOTINATE PHOSPHORIBOSYLTRANSFERASE"/>
    <property type="match status" value="1"/>
</dbReference>
<dbReference type="GO" id="GO:0016757">
    <property type="term" value="F:glycosyltransferase activity"/>
    <property type="evidence" value="ECO:0007669"/>
    <property type="project" value="UniProtKB-KW"/>
</dbReference>
<protein>
    <recommendedName>
        <fullName evidence="3 9">Nicotinate phosphoribosyltransferase</fullName>
        <ecNumber evidence="3 9">6.3.4.21</ecNumber>
    </recommendedName>
</protein>
<organism evidence="12 13">
    <name type="scientific">Tamilnaduibacter salinus</name>
    <dbReference type="NCBI Taxonomy" id="1484056"/>
    <lineage>
        <taxon>Bacteria</taxon>
        <taxon>Pseudomonadati</taxon>
        <taxon>Pseudomonadota</taxon>
        <taxon>Gammaproteobacteria</taxon>
        <taxon>Pseudomonadales</taxon>
        <taxon>Marinobacteraceae</taxon>
        <taxon>Tamilnaduibacter</taxon>
    </lineage>
</organism>
<gene>
    <name evidence="12" type="ORF">CF392_09125</name>
</gene>
<keyword evidence="6 9" id="KW-0662">Pyridine nucleotide biosynthesis</keyword>
<evidence type="ECO:0000256" key="7">
    <source>
        <dbReference type="ARBA" id="ARBA00022679"/>
    </source>
</evidence>
<dbReference type="GO" id="GO:0034355">
    <property type="term" value="P:NAD+ biosynthetic process via the salvage pathway"/>
    <property type="evidence" value="ECO:0007669"/>
    <property type="project" value="TreeGrafter"/>
</dbReference>
<dbReference type="Gene3D" id="3.20.20.70">
    <property type="entry name" value="Aldolase class I"/>
    <property type="match status" value="1"/>
</dbReference>
<sequence>MIGEQDLSLTVDLYELAMAQAYQAESMNGTAAFSLFFRTLPRNRNVMLACGQTEIVRLIEGLRFSDDQLRRLATLERFQPWFLDWLARFRFSGTIHALAEGSPVFPQEPILEIEGPIAEAQLLESLVMNYIHLETVMASKALRLKQTAAGRPVIDFGMRRMHGLDAAWRGVRAFRLAGLDGTSHVQAGLDFNMPVRGTMAHSFVQAHDDEMAAFRAYAHLYPGTTLLVDTYDTERAVADLIRWMTACPDVDIGAIRLDSGDLGTDARQCRKALDAAGFRHVRILASGGLDEDRIHRLLSERAPLDGFGVGTALGAASDAPSLELAYKLTEYDGQPRLKNSPGKASYPGRKQVWRESDRQGQYIGDVVTARDESAPGQPLLLPVMVGGERLSDAIVPFESAVAEAHHRIARLPEALRGLAPASYPVAISDRLSDLRQTTLTRVSPPIN</sequence>
<dbReference type="InterPro" id="IPR040727">
    <property type="entry name" value="NAPRTase_N"/>
</dbReference>
<comment type="catalytic activity">
    <reaction evidence="8 9">
        <text>5-phospho-alpha-D-ribose 1-diphosphate + nicotinate + ATP + H2O = nicotinate beta-D-ribonucleotide + ADP + phosphate + diphosphate</text>
        <dbReference type="Rhea" id="RHEA:36163"/>
        <dbReference type="ChEBI" id="CHEBI:15377"/>
        <dbReference type="ChEBI" id="CHEBI:30616"/>
        <dbReference type="ChEBI" id="CHEBI:32544"/>
        <dbReference type="ChEBI" id="CHEBI:33019"/>
        <dbReference type="ChEBI" id="CHEBI:43474"/>
        <dbReference type="ChEBI" id="CHEBI:57502"/>
        <dbReference type="ChEBI" id="CHEBI:58017"/>
        <dbReference type="ChEBI" id="CHEBI:456216"/>
        <dbReference type="EC" id="6.3.4.21"/>
    </reaction>
</comment>
<dbReference type="UniPathway" id="UPA00253">
    <property type="reaction ID" value="UER00457"/>
</dbReference>
<dbReference type="GO" id="GO:0004516">
    <property type="term" value="F:nicotinate phosphoribosyltransferase activity"/>
    <property type="evidence" value="ECO:0007669"/>
    <property type="project" value="UniProtKB-UniRule"/>
</dbReference>
<reference evidence="12 13" key="1">
    <citation type="submission" date="2017-07" db="EMBL/GenBank/DDBJ databases">
        <title>Tamlnaduibacter salinus (Mi-7) genome sequencing.</title>
        <authorList>
            <person name="Verma A."/>
            <person name="Krishnamurthi S."/>
        </authorList>
    </citation>
    <scope>NUCLEOTIDE SEQUENCE [LARGE SCALE GENOMIC DNA]</scope>
    <source>
        <strain evidence="12 13">Mi-7</strain>
    </source>
</reference>
<dbReference type="Pfam" id="PF17767">
    <property type="entry name" value="NAPRTase_N"/>
    <property type="match status" value="1"/>
</dbReference>
<evidence type="ECO:0000259" key="11">
    <source>
        <dbReference type="Pfam" id="PF17767"/>
    </source>
</evidence>
<dbReference type="Pfam" id="PF04095">
    <property type="entry name" value="NAPRTase"/>
    <property type="match status" value="1"/>
</dbReference>
<dbReference type="PIRSF" id="PIRSF000484">
    <property type="entry name" value="NAPRT"/>
    <property type="match status" value="1"/>
</dbReference>
<dbReference type="NCBIfam" id="NF009131">
    <property type="entry name" value="PRK12484.1"/>
    <property type="match status" value="1"/>
</dbReference>
<evidence type="ECO:0000313" key="12">
    <source>
        <dbReference type="EMBL" id="PAV25803.1"/>
    </source>
</evidence>
<comment type="caution">
    <text evidence="12">The sequence shown here is derived from an EMBL/GenBank/DDBJ whole genome shotgun (WGS) entry which is preliminary data.</text>
</comment>
<feature type="domain" description="Nicotinate phosphoribosyltransferase N-terminal" evidence="11">
    <location>
        <begin position="9"/>
        <end position="131"/>
    </location>
</feature>
<evidence type="ECO:0000256" key="5">
    <source>
        <dbReference type="ARBA" id="ARBA00022598"/>
    </source>
</evidence>
<dbReference type="SUPFAM" id="SSF54675">
    <property type="entry name" value="Nicotinate/Quinolinate PRTase N-terminal domain-like"/>
    <property type="match status" value="1"/>
</dbReference>
<evidence type="ECO:0000256" key="6">
    <source>
        <dbReference type="ARBA" id="ARBA00022642"/>
    </source>
</evidence>
<name>A0A2A2I439_9GAMM</name>
<evidence type="ECO:0000313" key="13">
    <source>
        <dbReference type="Proteomes" id="UP000218332"/>
    </source>
</evidence>
<keyword evidence="13" id="KW-1185">Reference proteome</keyword>
<dbReference type="SUPFAM" id="SSF51690">
    <property type="entry name" value="Nicotinate/Quinolinate PRTase C-terminal domain-like"/>
    <property type="match status" value="1"/>
</dbReference>
<evidence type="ECO:0000256" key="1">
    <source>
        <dbReference type="ARBA" id="ARBA00004952"/>
    </source>
</evidence>
<feature type="domain" description="Nicotinate/nicotinamide phosphoribosyltransferase" evidence="10">
    <location>
        <begin position="154"/>
        <end position="330"/>
    </location>
</feature>
<evidence type="ECO:0000256" key="2">
    <source>
        <dbReference type="ARBA" id="ARBA00010897"/>
    </source>
</evidence>
<dbReference type="PANTHER" id="PTHR11098">
    <property type="entry name" value="NICOTINATE PHOSPHORIBOSYLTRANSFERASE"/>
    <property type="match status" value="1"/>
</dbReference>
<dbReference type="RefSeq" id="WP_095611148.1">
    <property type="nucleotide sequence ID" value="NZ_NMPM01000048.1"/>
</dbReference>
<comment type="PTM">
    <text evidence="9">Transiently phosphorylated on a His residue during the reaction cycle. Phosphorylation strongly increases the affinity for substrates and increases the rate of nicotinate D-ribonucleotide production. Dephosphorylation regenerates the low-affinity form of the enzyme, leading to product release.</text>
</comment>
<evidence type="ECO:0000256" key="3">
    <source>
        <dbReference type="ARBA" id="ARBA00013236"/>
    </source>
</evidence>
<proteinExistence type="inferred from homology"/>
<keyword evidence="5 9" id="KW-0436">Ligase</keyword>
<accession>A0A2A2I439</accession>
<dbReference type="Proteomes" id="UP000218332">
    <property type="component" value="Unassembled WGS sequence"/>
</dbReference>
<dbReference type="AlphaFoldDB" id="A0A2A2I439"/>
<comment type="pathway">
    <text evidence="1 9">Cofactor biosynthesis; NAD(+) biosynthesis; nicotinate D-ribonucleotide from nicotinate: step 1/1.</text>
</comment>
<keyword evidence="7 9" id="KW-0808">Transferase</keyword>
<dbReference type="InterPro" id="IPR041525">
    <property type="entry name" value="N/Namide_PRibTrfase"/>
</dbReference>
<evidence type="ECO:0000259" key="10">
    <source>
        <dbReference type="Pfam" id="PF04095"/>
    </source>
</evidence>
<dbReference type="NCBIfam" id="TIGR01513">
    <property type="entry name" value="NAPRTase_put"/>
    <property type="match status" value="1"/>
</dbReference>
<keyword evidence="12" id="KW-0328">Glycosyltransferase</keyword>
<keyword evidence="4" id="KW-0597">Phosphoprotein</keyword>
<evidence type="ECO:0000256" key="9">
    <source>
        <dbReference type="RuleBase" id="RU365100"/>
    </source>
</evidence>
<dbReference type="NCBIfam" id="NF006696">
    <property type="entry name" value="PRK09243.1-3"/>
    <property type="match status" value="1"/>
</dbReference>
<evidence type="ECO:0000256" key="4">
    <source>
        <dbReference type="ARBA" id="ARBA00022553"/>
    </source>
</evidence>
<dbReference type="GO" id="GO:0005829">
    <property type="term" value="C:cytosol"/>
    <property type="evidence" value="ECO:0007669"/>
    <property type="project" value="TreeGrafter"/>
</dbReference>
<dbReference type="InterPro" id="IPR013785">
    <property type="entry name" value="Aldolase_TIM"/>
</dbReference>
<dbReference type="EMBL" id="NMPM01000048">
    <property type="protein sequence ID" value="PAV25803.1"/>
    <property type="molecule type" value="Genomic_DNA"/>
</dbReference>
<dbReference type="InterPro" id="IPR007229">
    <property type="entry name" value="Nic_PRibTrfase-Fam"/>
</dbReference>
<comment type="function">
    <text evidence="9">Catalyzes the first step in the biosynthesis of NAD from nicotinic acid, the ATP-dependent synthesis of beta-nicotinate D-ribonucleotide from nicotinate and 5-phospho-D-ribose 1-phosphate.</text>
</comment>
<dbReference type="EC" id="6.3.4.21" evidence="3 9"/>
<dbReference type="InterPro" id="IPR036068">
    <property type="entry name" value="Nicotinate_pribotase-like_C"/>
</dbReference>
<dbReference type="Gene3D" id="3.20.140.10">
    <property type="entry name" value="nicotinate phosphoribosyltransferase"/>
    <property type="match status" value="1"/>
</dbReference>